<dbReference type="SMART" id="SM00304">
    <property type="entry name" value="HAMP"/>
    <property type="match status" value="2"/>
</dbReference>
<organism evidence="9 10">
    <name type="scientific">Pseudonocardia humida</name>
    <dbReference type="NCBI Taxonomy" id="2800819"/>
    <lineage>
        <taxon>Bacteria</taxon>
        <taxon>Bacillati</taxon>
        <taxon>Actinomycetota</taxon>
        <taxon>Actinomycetes</taxon>
        <taxon>Pseudonocardiales</taxon>
        <taxon>Pseudonocardiaceae</taxon>
        <taxon>Pseudonocardia</taxon>
    </lineage>
</organism>
<keyword evidence="5 7" id="KW-1133">Transmembrane helix</keyword>
<dbReference type="EC" id="2.7.13.3" evidence="3"/>
<feature type="compositionally biased region" description="Basic and acidic residues" evidence="6">
    <location>
        <begin position="194"/>
        <end position="207"/>
    </location>
</feature>
<evidence type="ECO:0000256" key="7">
    <source>
        <dbReference type="SAM" id="Phobius"/>
    </source>
</evidence>
<evidence type="ECO:0000256" key="4">
    <source>
        <dbReference type="ARBA" id="ARBA00022692"/>
    </source>
</evidence>
<dbReference type="SUPFAM" id="SSF47384">
    <property type="entry name" value="Homodimeric domain of signal transducing histidine kinase"/>
    <property type="match status" value="1"/>
</dbReference>
<dbReference type="InterPro" id="IPR003661">
    <property type="entry name" value="HisK_dim/P_dom"/>
</dbReference>
<evidence type="ECO:0000256" key="3">
    <source>
        <dbReference type="ARBA" id="ARBA00012438"/>
    </source>
</evidence>
<evidence type="ECO:0000256" key="5">
    <source>
        <dbReference type="ARBA" id="ARBA00022989"/>
    </source>
</evidence>
<dbReference type="EMBL" id="JAGSOV010000020">
    <property type="protein sequence ID" value="MCO1655241.1"/>
    <property type="molecule type" value="Genomic_DNA"/>
</dbReference>
<evidence type="ECO:0000256" key="1">
    <source>
        <dbReference type="ARBA" id="ARBA00000085"/>
    </source>
</evidence>
<feature type="compositionally biased region" description="Low complexity" evidence="6">
    <location>
        <begin position="222"/>
        <end position="235"/>
    </location>
</feature>
<reference evidence="9" key="1">
    <citation type="submission" date="2021-04" db="EMBL/GenBank/DDBJ databases">
        <title>Pseudonocardia sp. nov., isolated from sandy soil of mangrove forest.</title>
        <authorList>
            <person name="Zan Z."/>
            <person name="Huang R."/>
            <person name="Liu W."/>
        </authorList>
    </citation>
    <scope>NUCLEOTIDE SEQUENCE</scope>
    <source>
        <strain evidence="9">S2-4</strain>
    </source>
</reference>
<feature type="transmembrane region" description="Helical" evidence="7">
    <location>
        <begin position="12"/>
        <end position="38"/>
    </location>
</feature>
<comment type="catalytic activity">
    <reaction evidence="1">
        <text>ATP + protein L-histidine = ADP + protein N-phospho-L-histidine.</text>
        <dbReference type="EC" id="2.7.13.3"/>
    </reaction>
</comment>
<dbReference type="CDD" id="cd00082">
    <property type="entry name" value="HisKA"/>
    <property type="match status" value="1"/>
</dbReference>
<keyword evidence="10" id="KW-1185">Reference proteome</keyword>
<dbReference type="Pfam" id="PF00672">
    <property type="entry name" value="HAMP"/>
    <property type="match status" value="1"/>
</dbReference>
<evidence type="ECO:0000256" key="2">
    <source>
        <dbReference type="ARBA" id="ARBA00004236"/>
    </source>
</evidence>
<feature type="domain" description="HAMP" evidence="8">
    <location>
        <begin position="93"/>
        <end position="133"/>
    </location>
</feature>
<gene>
    <name evidence="9" type="ORF">KDL28_09260</name>
</gene>
<feature type="transmembrane region" description="Helical" evidence="7">
    <location>
        <begin position="58"/>
        <end position="81"/>
    </location>
</feature>
<evidence type="ECO:0000313" key="9">
    <source>
        <dbReference type="EMBL" id="MCO1655241.1"/>
    </source>
</evidence>
<evidence type="ECO:0000256" key="6">
    <source>
        <dbReference type="SAM" id="MobiDB-lite"/>
    </source>
</evidence>
<dbReference type="PROSITE" id="PS50885">
    <property type="entry name" value="HAMP"/>
    <property type="match status" value="1"/>
</dbReference>
<proteinExistence type="predicted"/>
<name>A0ABT0ZX04_9PSEU</name>
<dbReference type="RefSeq" id="WP_252437018.1">
    <property type="nucleotide sequence ID" value="NZ_JAGSOV010000020.1"/>
</dbReference>
<evidence type="ECO:0000259" key="8">
    <source>
        <dbReference type="PROSITE" id="PS50885"/>
    </source>
</evidence>
<feature type="compositionally biased region" description="Low complexity" evidence="6">
    <location>
        <begin position="327"/>
        <end position="339"/>
    </location>
</feature>
<evidence type="ECO:0000313" key="10">
    <source>
        <dbReference type="Proteomes" id="UP001165283"/>
    </source>
</evidence>
<dbReference type="InterPro" id="IPR036097">
    <property type="entry name" value="HisK_dim/P_sf"/>
</dbReference>
<keyword evidence="4 7" id="KW-0812">Transmembrane</keyword>
<feature type="compositionally biased region" description="Polar residues" evidence="6">
    <location>
        <begin position="245"/>
        <end position="257"/>
    </location>
</feature>
<comment type="caution">
    <text evidence="9">The sequence shown here is derived from an EMBL/GenBank/DDBJ whole genome shotgun (WGS) entry which is preliminary data.</text>
</comment>
<dbReference type="Proteomes" id="UP001165283">
    <property type="component" value="Unassembled WGS sequence"/>
</dbReference>
<protein>
    <recommendedName>
        <fullName evidence="3">histidine kinase</fullName>
        <ecNumber evidence="3">2.7.13.3</ecNumber>
    </recommendedName>
</protein>
<dbReference type="InterPro" id="IPR003660">
    <property type="entry name" value="HAMP_dom"/>
</dbReference>
<feature type="region of interest" description="Disordered" evidence="6">
    <location>
        <begin position="191"/>
        <end position="367"/>
    </location>
</feature>
<comment type="subcellular location">
    <subcellularLocation>
        <location evidence="2">Cell membrane</location>
    </subcellularLocation>
</comment>
<sequence length="367" mass="38086">MVGGLGARIGARVTAALTAAVVMAVVLVLSGVGLIFLVGTSLEDRLDETAQQAVSDTLVFDVLIAVPVLIVVSGLVFYLFAGQPLGAVESLRARAASAVDPDRPLPEPAGQDEVARLAETMNALLGRLEEARAVQHRLAATGHELRAPLSALGNGLDQIQRGQLDRSAAGALRSEVDRLGKVVDALLSGTAPQLRRDDTGHGPEHHTAPVSTTASGGMPAVRPRAAAPGQQGPQGKPNQPVHGQPDQSDTGEATTVINPLPRGPQDVRPVRDEDAREDPVTAPRGIPIVRPSETTGPRQRFHPQGPPGPTTGVIKPIDPNLPPPGPGQQNQPNPPNQQGGPRGGGPDRRGGHVPTDPRGTPTRGQSR</sequence>
<keyword evidence="7" id="KW-0472">Membrane</keyword>
<accession>A0ABT0ZX04</accession>
<dbReference type="Gene3D" id="1.10.287.130">
    <property type="match status" value="1"/>
</dbReference>
<feature type="compositionally biased region" description="Basic and acidic residues" evidence="6">
    <location>
        <begin position="268"/>
        <end position="279"/>
    </location>
</feature>